<proteinExistence type="predicted"/>
<dbReference type="AlphaFoldDB" id="A0A1Q6FAJ5"/>
<reference evidence="1 2" key="1">
    <citation type="journal article" date="2016" name="Nat. Biotechnol.">
        <title>Measurement of bacterial replication rates in microbial communities.</title>
        <authorList>
            <person name="Brown C.T."/>
            <person name="Olm M.R."/>
            <person name="Thomas B.C."/>
            <person name="Banfield J.F."/>
        </authorList>
    </citation>
    <scope>NUCLEOTIDE SEQUENCE [LARGE SCALE GENOMIC DNA]</scope>
    <source>
        <strain evidence="1">CAG:67_53_122</strain>
    </source>
</reference>
<dbReference type="EMBL" id="MNQH01000003">
    <property type="protein sequence ID" value="OKY95887.1"/>
    <property type="molecule type" value="Genomic_DNA"/>
</dbReference>
<gene>
    <name evidence="1" type="ORF">BHV66_02735</name>
</gene>
<comment type="caution">
    <text evidence="1">The sequence shown here is derived from an EMBL/GenBank/DDBJ whole genome shotgun (WGS) entry which is preliminary data.</text>
</comment>
<dbReference type="STRING" id="28117.BHV66_02735"/>
<dbReference type="Proteomes" id="UP000187417">
    <property type="component" value="Unassembled WGS sequence"/>
</dbReference>
<evidence type="ECO:0000313" key="2">
    <source>
        <dbReference type="Proteomes" id="UP000187417"/>
    </source>
</evidence>
<organism evidence="1 2">
    <name type="scientific">Alistipes putredinis</name>
    <dbReference type="NCBI Taxonomy" id="28117"/>
    <lineage>
        <taxon>Bacteria</taxon>
        <taxon>Pseudomonadati</taxon>
        <taxon>Bacteroidota</taxon>
        <taxon>Bacteroidia</taxon>
        <taxon>Bacteroidales</taxon>
        <taxon>Rikenellaceae</taxon>
        <taxon>Alistipes</taxon>
    </lineage>
</organism>
<evidence type="ECO:0000313" key="1">
    <source>
        <dbReference type="EMBL" id="OKY95887.1"/>
    </source>
</evidence>
<accession>A0A1Q6FAJ5</accession>
<protein>
    <submittedName>
        <fullName evidence="1">Uncharacterized protein</fullName>
    </submittedName>
</protein>
<sequence length="110" mass="12821">MEPVFDRWVVITFGSPLPEAIFSVEGFGRPTFFGQELPGRDRFYWQRARFLFPKTGNFVYICWKKDRRGGYPCGRVCTDCLACKNQSENMVLAEQIKEAIRRQDTLGRCL</sequence>
<name>A0A1Q6FAJ5_9BACT</name>